<gene>
    <name evidence="2" type="ORF">AV274_3108</name>
</gene>
<name>A0A196SFT6_BLAHN</name>
<feature type="compositionally biased region" description="Basic and acidic residues" evidence="1">
    <location>
        <begin position="388"/>
        <end position="407"/>
    </location>
</feature>
<dbReference type="AlphaFoldDB" id="A0A196SFT6"/>
<evidence type="ECO:0000256" key="1">
    <source>
        <dbReference type="SAM" id="MobiDB-lite"/>
    </source>
</evidence>
<feature type="non-terminal residue" evidence="2">
    <location>
        <position position="407"/>
    </location>
</feature>
<accession>A0A196SFT6</accession>
<comment type="caution">
    <text evidence="2">The sequence shown here is derived from an EMBL/GenBank/DDBJ whole genome shotgun (WGS) entry which is preliminary data.</text>
</comment>
<protein>
    <submittedName>
        <fullName evidence="2">Uncharacterized protein</fullName>
    </submittedName>
</protein>
<keyword evidence="3" id="KW-1185">Reference proteome</keyword>
<feature type="compositionally biased region" description="Basic and acidic residues" evidence="1">
    <location>
        <begin position="290"/>
        <end position="307"/>
    </location>
</feature>
<sequence>MLYSCNEEYCPARIHTNDRMALFEGRVIRVFCIPFFVPHIHCTSLFGMDPNLLPPFCQVVVRSHSLFRHYNKMVASMRVVESAGDERLNIESDPFARGGINSQNAVREYVLSIWKKFFHRNNDKNIATMREYLRRSGIPVWNDLFDRVGSVGMDDKTAYTMIFRYLTADTNFQVNDTYIYKKAKSVVCDLLKENVLPLLHANIKSIFDATTETTPEDVRSTSFVTFLHMLINLLDHVITPIEKANRAIADKDDIGDELNPKIIEYLNGNLNEAKKHLSILEGVMLLPTAKETKKPRGTRGRDKEKAEKKVKHVQSTLRTTRRGRRAEKAQEESDDAGNVQTMDRMVSLLKEARREMKRKEEEKKRREEEAKRDNAPSPKRGRGRPRKVSREESKKEGEKVTEVAKRG</sequence>
<organism evidence="2 3">
    <name type="scientific">Blastocystis sp. subtype 1 (strain ATCC 50177 / NandII)</name>
    <dbReference type="NCBI Taxonomy" id="478820"/>
    <lineage>
        <taxon>Eukaryota</taxon>
        <taxon>Sar</taxon>
        <taxon>Stramenopiles</taxon>
        <taxon>Bigyra</taxon>
        <taxon>Opalozoa</taxon>
        <taxon>Opalinata</taxon>
        <taxon>Blastocystidae</taxon>
        <taxon>Blastocystis</taxon>
    </lineage>
</organism>
<proteinExistence type="predicted"/>
<evidence type="ECO:0000313" key="2">
    <source>
        <dbReference type="EMBL" id="OAO15181.1"/>
    </source>
</evidence>
<dbReference type="EMBL" id="LXWW01000166">
    <property type="protein sequence ID" value="OAO15181.1"/>
    <property type="molecule type" value="Genomic_DNA"/>
</dbReference>
<feature type="region of interest" description="Disordered" evidence="1">
    <location>
        <begin position="290"/>
        <end position="407"/>
    </location>
</feature>
<reference evidence="2 3" key="1">
    <citation type="submission" date="2016-05" db="EMBL/GenBank/DDBJ databases">
        <title>Nuclear genome of Blastocystis sp. subtype 1 NandII.</title>
        <authorList>
            <person name="Gentekaki E."/>
            <person name="Curtis B."/>
            <person name="Stairs C."/>
            <person name="Eme L."/>
            <person name="Herman E."/>
            <person name="Klimes V."/>
            <person name="Arias M.C."/>
            <person name="Elias M."/>
            <person name="Hilliou F."/>
            <person name="Klute M."/>
            <person name="Malik S.-B."/>
            <person name="Pightling A."/>
            <person name="Rachubinski R."/>
            <person name="Salas D."/>
            <person name="Schlacht A."/>
            <person name="Suga H."/>
            <person name="Archibald J."/>
            <person name="Ball S.G."/>
            <person name="Clark G."/>
            <person name="Dacks J."/>
            <person name="Van Der Giezen M."/>
            <person name="Tsaousis A."/>
            <person name="Roger A."/>
        </authorList>
    </citation>
    <scope>NUCLEOTIDE SEQUENCE [LARGE SCALE GENOMIC DNA]</scope>
    <source>
        <strain evidence="3">ATCC 50177 / NandII</strain>
    </source>
</reference>
<evidence type="ECO:0000313" key="3">
    <source>
        <dbReference type="Proteomes" id="UP000078348"/>
    </source>
</evidence>
<dbReference type="Proteomes" id="UP000078348">
    <property type="component" value="Unassembled WGS sequence"/>
</dbReference>
<feature type="compositionally biased region" description="Basic and acidic residues" evidence="1">
    <location>
        <begin position="350"/>
        <end position="374"/>
    </location>
</feature>